<keyword evidence="4" id="KW-1185">Reference proteome</keyword>
<name>A0A841JLA5_9SPHI</name>
<protein>
    <recommendedName>
        <fullName evidence="6">Lipocalin-like domain-containing protein</fullName>
    </recommendedName>
</protein>
<keyword evidence="1" id="KW-0732">Signal</keyword>
<dbReference type="EMBL" id="JACHCA010000030">
    <property type="protein sequence ID" value="MBB6131737.1"/>
    <property type="molecule type" value="Genomic_DNA"/>
</dbReference>
<dbReference type="Proteomes" id="UP000541583">
    <property type="component" value="Unassembled WGS sequence"/>
</dbReference>
<gene>
    <name evidence="3" type="ORF">HDF22_005890</name>
    <name evidence="2" type="ORF">HDF23_003377</name>
</gene>
<accession>A0A841JLA5</accession>
<evidence type="ECO:0000313" key="3">
    <source>
        <dbReference type="EMBL" id="MBB6131737.1"/>
    </source>
</evidence>
<feature type="chain" id="PRO_5032471186" description="Lipocalin-like domain-containing protein" evidence="1">
    <location>
        <begin position="21"/>
        <end position="155"/>
    </location>
</feature>
<evidence type="ECO:0000313" key="2">
    <source>
        <dbReference type="EMBL" id="MBB6110618.1"/>
    </source>
</evidence>
<organism evidence="3 5">
    <name type="scientific">Mucilaginibacter lappiensis</name>
    <dbReference type="NCBI Taxonomy" id="354630"/>
    <lineage>
        <taxon>Bacteria</taxon>
        <taxon>Pseudomonadati</taxon>
        <taxon>Bacteroidota</taxon>
        <taxon>Sphingobacteriia</taxon>
        <taxon>Sphingobacteriales</taxon>
        <taxon>Sphingobacteriaceae</taxon>
        <taxon>Mucilaginibacter</taxon>
    </lineage>
</organism>
<dbReference type="Proteomes" id="UP000548326">
    <property type="component" value="Unassembled WGS sequence"/>
</dbReference>
<evidence type="ECO:0000313" key="5">
    <source>
        <dbReference type="Proteomes" id="UP000548326"/>
    </source>
</evidence>
<dbReference type="AlphaFoldDB" id="A0A841JLA5"/>
<evidence type="ECO:0000313" key="4">
    <source>
        <dbReference type="Proteomes" id="UP000541583"/>
    </source>
</evidence>
<dbReference type="EMBL" id="JACHCB010000008">
    <property type="protein sequence ID" value="MBB6110618.1"/>
    <property type="molecule type" value="Genomic_DNA"/>
</dbReference>
<dbReference type="OrthoDB" id="794725at2"/>
<evidence type="ECO:0008006" key="6">
    <source>
        <dbReference type="Google" id="ProtNLM"/>
    </source>
</evidence>
<dbReference type="RefSeq" id="WP_076374136.1">
    <property type="nucleotide sequence ID" value="NZ_FTMG01000007.1"/>
</dbReference>
<feature type="signal peptide" evidence="1">
    <location>
        <begin position="1"/>
        <end position="20"/>
    </location>
</feature>
<evidence type="ECO:0000256" key="1">
    <source>
        <dbReference type="SAM" id="SignalP"/>
    </source>
</evidence>
<comment type="caution">
    <text evidence="3">The sequence shown here is derived from an EMBL/GenBank/DDBJ whole genome shotgun (WGS) entry which is preliminary data.</text>
</comment>
<reference evidence="4 5" key="1">
    <citation type="submission" date="2020-08" db="EMBL/GenBank/DDBJ databases">
        <title>Genomic Encyclopedia of Type Strains, Phase IV (KMG-V): Genome sequencing to study the core and pangenomes of soil and plant-associated prokaryotes.</title>
        <authorList>
            <person name="Whitman W."/>
        </authorList>
    </citation>
    <scope>NUCLEOTIDE SEQUENCE [LARGE SCALE GENOMIC DNA]</scope>
    <source>
        <strain evidence="2 4">ANJLi2</strain>
        <strain evidence="3 5">MP601</strain>
    </source>
</reference>
<proteinExistence type="predicted"/>
<sequence length="155" mass="16640">MKRNLFLVLPLLALIVLGEACSTKSDPIPAPTPPLGTFSGTGKLLVKKSGNTTYDTVKKASPLLLTMTSSGTFKVTGDTLTVHAGSKGLFQLAYASNGTFVYFIDSTYKVGPQTKIHLAGTYQYAFDNGTGNLIIQRSNSVQDSVLRYDLKKISN</sequence>